<keyword evidence="2" id="KW-1185">Reference proteome</keyword>
<comment type="caution">
    <text evidence="1">The sequence shown here is derived from an EMBL/GenBank/DDBJ whole genome shotgun (WGS) entry which is preliminary data.</text>
</comment>
<proteinExistence type="predicted"/>
<evidence type="ECO:0000313" key="1">
    <source>
        <dbReference type="EMBL" id="RUS14764.1"/>
    </source>
</evidence>
<protein>
    <submittedName>
        <fullName evidence="1">Uncharacterized protein</fullName>
    </submittedName>
</protein>
<gene>
    <name evidence="1" type="ORF">BC938DRAFT_477229</name>
</gene>
<dbReference type="AlphaFoldDB" id="A0A433PB37"/>
<dbReference type="EMBL" id="RBNJ01026709">
    <property type="protein sequence ID" value="RUS14764.1"/>
    <property type="molecule type" value="Genomic_DNA"/>
</dbReference>
<feature type="non-terminal residue" evidence="1">
    <location>
        <position position="98"/>
    </location>
</feature>
<evidence type="ECO:0000313" key="2">
    <source>
        <dbReference type="Proteomes" id="UP000274822"/>
    </source>
</evidence>
<name>A0A433PB37_9FUNG</name>
<organism evidence="1 2">
    <name type="scientific">Jimgerdemannia flammicorona</name>
    <dbReference type="NCBI Taxonomy" id="994334"/>
    <lineage>
        <taxon>Eukaryota</taxon>
        <taxon>Fungi</taxon>
        <taxon>Fungi incertae sedis</taxon>
        <taxon>Mucoromycota</taxon>
        <taxon>Mucoromycotina</taxon>
        <taxon>Endogonomycetes</taxon>
        <taxon>Endogonales</taxon>
        <taxon>Endogonaceae</taxon>
        <taxon>Jimgerdemannia</taxon>
    </lineage>
</organism>
<reference evidence="1 2" key="1">
    <citation type="journal article" date="2018" name="New Phytol.">
        <title>Phylogenomics of Endogonaceae and evolution of mycorrhizas within Mucoromycota.</title>
        <authorList>
            <person name="Chang Y."/>
            <person name="Desiro A."/>
            <person name="Na H."/>
            <person name="Sandor L."/>
            <person name="Lipzen A."/>
            <person name="Clum A."/>
            <person name="Barry K."/>
            <person name="Grigoriev I.V."/>
            <person name="Martin F.M."/>
            <person name="Stajich J.E."/>
            <person name="Smith M.E."/>
            <person name="Bonito G."/>
            <person name="Spatafora J.W."/>
        </authorList>
    </citation>
    <scope>NUCLEOTIDE SEQUENCE [LARGE SCALE GENOMIC DNA]</scope>
    <source>
        <strain evidence="1 2">AD002</strain>
    </source>
</reference>
<dbReference type="Proteomes" id="UP000274822">
    <property type="component" value="Unassembled WGS sequence"/>
</dbReference>
<accession>A0A433PB37</accession>
<sequence length="98" mass="11180">MLNDKKFAPAPYAAFHAFRNDLNAGDEIVVPKLGQSPKYFGEYFHQRKLLITEQMLSVWQEISVDRENSLKRVLSGPMGVGKSYLALFLAAKAYAERW</sequence>